<feature type="domain" description="Stability determinant" evidence="1">
    <location>
        <begin position="16"/>
        <end position="47"/>
    </location>
</feature>
<name>A0AAW3WK17_SERFO</name>
<evidence type="ECO:0000259" key="1">
    <source>
        <dbReference type="Pfam" id="PF21217"/>
    </source>
</evidence>
<evidence type="ECO:0000313" key="3">
    <source>
        <dbReference type="Proteomes" id="UP000659084"/>
    </source>
</evidence>
<reference evidence="2" key="1">
    <citation type="submission" date="2020-08" db="EMBL/GenBank/DDBJ databases">
        <title>Food and environmental bacterial isolates.</title>
        <authorList>
            <person name="Richter L."/>
            <person name="Du Plessis E.M."/>
            <person name="Duvenage S."/>
            <person name="Allam M."/>
            <person name="Korsten L."/>
        </authorList>
    </citation>
    <scope>NUCLEOTIDE SEQUENCE</scope>
    <source>
        <strain evidence="2">UPMP2127</strain>
    </source>
</reference>
<sequence>MTTKLSPIVSEFETQEQADSYDRWFRTKVQSALDDPRPGIPHDEAMVMLERLLEEKRASRAKRAIG</sequence>
<dbReference type="InterPro" id="IPR048851">
    <property type="entry name" value="PaaA2_dom"/>
</dbReference>
<dbReference type="Proteomes" id="UP000659084">
    <property type="component" value="Unassembled WGS sequence"/>
</dbReference>
<evidence type="ECO:0000313" key="2">
    <source>
        <dbReference type="EMBL" id="MBC3211056.1"/>
    </source>
</evidence>
<proteinExistence type="predicted"/>
<dbReference type="RefSeq" id="WP_179251911.1">
    <property type="nucleotide sequence ID" value="NZ_JACBIV010000003.1"/>
</dbReference>
<dbReference type="AlphaFoldDB" id="A0AAW3WK17"/>
<protein>
    <submittedName>
        <fullName evidence="2">Stability determinant</fullName>
    </submittedName>
</protein>
<organism evidence="2 3">
    <name type="scientific">Serratia fonticola</name>
    <dbReference type="NCBI Taxonomy" id="47917"/>
    <lineage>
        <taxon>Bacteria</taxon>
        <taxon>Pseudomonadati</taxon>
        <taxon>Pseudomonadota</taxon>
        <taxon>Gammaproteobacteria</taxon>
        <taxon>Enterobacterales</taxon>
        <taxon>Yersiniaceae</taxon>
        <taxon>Serratia</taxon>
    </lineage>
</organism>
<accession>A0AAW3WK17</accession>
<comment type="caution">
    <text evidence="2">The sequence shown here is derived from an EMBL/GenBank/DDBJ whole genome shotgun (WGS) entry which is preliminary data.</text>
</comment>
<dbReference type="EMBL" id="JACNYO010000002">
    <property type="protein sequence ID" value="MBC3211056.1"/>
    <property type="molecule type" value="Genomic_DNA"/>
</dbReference>
<dbReference type="Pfam" id="PF21217">
    <property type="entry name" value="PaaA2"/>
    <property type="match status" value="1"/>
</dbReference>
<gene>
    <name evidence="2" type="ORF">H8J20_02795</name>
</gene>
<dbReference type="Gene3D" id="6.20.450.20">
    <property type="match status" value="1"/>
</dbReference>